<dbReference type="SUPFAM" id="SSF57667">
    <property type="entry name" value="beta-beta-alpha zinc fingers"/>
    <property type="match status" value="5"/>
</dbReference>
<evidence type="ECO:0000256" key="3">
    <source>
        <dbReference type="ARBA" id="ARBA00022771"/>
    </source>
</evidence>
<dbReference type="Gene3D" id="3.30.160.60">
    <property type="entry name" value="Classic Zinc Finger"/>
    <property type="match status" value="8"/>
</dbReference>
<keyword evidence="4" id="KW-0862">Zinc</keyword>
<evidence type="ECO:0000256" key="5">
    <source>
        <dbReference type="PROSITE-ProRule" id="PRU00042"/>
    </source>
</evidence>
<evidence type="ECO:0000313" key="10">
    <source>
        <dbReference type="Proteomes" id="UP000014760"/>
    </source>
</evidence>
<feature type="domain" description="C2H2-type" evidence="7">
    <location>
        <begin position="131"/>
        <end position="158"/>
    </location>
</feature>
<gene>
    <name evidence="8" type="ORF">CAPTEDRAFT_218996</name>
</gene>
<dbReference type="EMBL" id="AMQN01031855">
    <property type="status" value="NOT_ANNOTATED_CDS"/>
    <property type="molecule type" value="Genomic_DNA"/>
</dbReference>
<name>R7T9R1_CAPTE</name>
<dbReference type="OMA" id="TGVQCIQ"/>
<feature type="domain" description="C2H2-type" evidence="7">
    <location>
        <begin position="314"/>
        <end position="343"/>
    </location>
</feature>
<keyword evidence="1" id="KW-0479">Metal-binding</keyword>
<protein>
    <recommendedName>
        <fullName evidence="7">C2H2-type domain-containing protein</fullName>
    </recommendedName>
</protein>
<dbReference type="PROSITE" id="PS00028">
    <property type="entry name" value="ZINC_FINGER_C2H2_1"/>
    <property type="match status" value="10"/>
</dbReference>
<evidence type="ECO:0000259" key="7">
    <source>
        <dbReference type="PROSITE" id="PS50157"/>
    </source>
</evidence>
<dbReference type="GO" id="GO:0008270">
    <property type="term" value="F:zinc ion binding"/>
    <property type="evidence" value="ECO:0007669"/>
    <property type="project" value="UniProtKB-KW"/>
</dbReference>
<feature type="domain" description="C2H2-type" evidence="7">
    <location>
        <begin position="189"/>
        <end position="218"/>
    </location>
</feature>
<dbReference type="InterPro" id="IPR051061">
    <property type="entry name" value="Zinc_finger_trans_reg"/>
</dbReference>
<organism evidence="8">
    <name type="scientific">Capitella teleta</name>
    <name type="common">Polychaete worm</name>
    <dbReference type="NCBI Taxonomy" id="283909"/>
    <lineage>
        <taxon>Eukaryota</taxon>
        <taxon>Metazoa</taxon>
        <taxon>Spiralia</taxon>
        <taxon>Lophotrochozoa</taxon>
        <taxon>Annelida</taxon>
        <taxon>Polychaeta</taxon>
        <taxon>Sedentaria</taxon>
        <taxon>Scolecida</taxon>
        <taxon>Capitellidae</taxon>
        <taxon>Capitella</taxon>
    </lineage>
</organism>
<evidence type="ECO:0000313" key="8">
    <source>
        <dbReference type="EMBL" id="ELT90488.1"/>
    </source>
</evidence>
<proteinExistence type="predicted"/>
<dbReference type="OrthoDB" id="6277246at2759"/>
<dbReference type="EMBL" id="KB310901">
    <property type="protein sequence ID" value="ELT90488.1"/>
    <property type="molecule type" value="Genomic_DNA"/>
</dbReference>
<feature type="region of interest" description="Disordered" evidence="6">
    <location>
        <begin position="554"/>
        <end position="576"/>
    </location>
</feature>
<dbReference type="Pfam" id="PF00096">
    <property type="entry name" value="zf-C2H2"/>
    <property type="match status" value="3"/>
</dbReference>
<reference evidence="8 10" key="2">
    <citation type="journal article" date="2013" name="Nature">
        <title>Insights into bilaterian evolution from three spiralian genomes.</title>
        <authorList>
            <person name="Simakov O."/>
            <person name="Marletaz F."/>
            <person name="Cho S.J."/>
            <person name="Edsinger-Gonzales E."/>
            <person name="Havlak P."/>
            <person name="Hellsten U."/>
            <person name="Kuo D.H."/>
            <person name="Larsson T."/>
            <person name="Lv J."/>
            <person name="Arendt D."/>
            <person name="Savage R."/>
            <person name="Osoegawa K."/>
            <person name="de Jong P."/>
            <person name="Grimwood J."/>
            <person name="Chapman J.A."/>
            <person name="Shapiro H."/>
            <person name="Aerts A."/>
            <person name="Otillar R.P."/>
            <person name="Terry A.Y."/>
            <person name="Boore J.L."/>
            <person name="Grigoriev I.V."/>
            <person name="Lindberg D.R."/>
            <person name="Seaver E.C."/>
            <person name="Weisblat D.A."/>
            <person name="Putnam N.H."/>
            <person name="Rokhsar D.S."/>
        </authorList>
    </citation>
    <scope>NUCLEOTIDE SEQUENCE</scope>
    <source>
        <strain evidence="8 10">I ESC-2004</strain>
    </source>
</reference>
<evidence type="ECO:0000256" key="2">
    <source>
        <dbReference type="ARBA" id="ARBA00022737"/>
    </source>
</evidence>
<dbReference type="Proteomes" id="UP000014760">
    <property type="component" value="Unassembled WGS sequence"/>
</dbReference>
<reference evidence="9" key="3">
    <citation type="submission" date="2015-06" db="UniProtKB">
        <authorList>
            <consortium name="EnsemblMetazoa"/>
        </authorList>
    </citation>
    <scope>IDENTIFICATION</scope>
</reference>
<evidence type="ECO:0000256" key="4">
    <source>
        <dbReference type="ARBA" id="ARBA00022833"/>
    </source>
</evidence>
<feature type="domain" description="C2H2-type" evidence="7">
    <location>
        <begin position="255"/>
        <end position="284"/>
    </location>
</feature>
<dbReference type="EnsemblMetazoa" id="CapteT218996">
    <property type="protein sequence ID" value="CapteP218996"/>
    <property type="gene ID" value="CapteG218996"/>
</dbReference>
<dbReference type="InterPro" id="IPR036236">
    <property type="entry name" value="Znf_C2H2_sf"/>
</dbReference>
<dbReference type="PANTHER" id="PTHR46179">
    <property type="entry name" value="ZINC FINGER PROTEIN"/>
    <property type="match status" value="1"/>
</dbReference>
<dbReference type="STRING" id="283909.R7T9R1"/>
<dbReference type="InterPro" id="IPR013087">
    <property type="entry name" value="Znf_C2H2_type"/>
</dbReference>
<dbReference type="HOGENOM" id="CLU_387455_0_0_1"/>
<evidence type="ECO:0000313" key="9">
    <source>
        <dbReference type="EnsemblMetazoa" id="CapteP218996"/>
    </source>
</evidence>
<keyword evidence="3 5" id="KW-0863">Zinc-finger</keyword>
<sequence length="713" mass="78808">MAWDTQLPTITPTEAKVEPSETIALPGLNAQQTLQIVLQDDQGQQQVLTIDQKSINDSLQKIQTDKNKSVAEEGRPPIVCSLSDITVQDGFLVILVDANSADQLPKSIESVEPVVTSTSMNGQRKTMNKQWMCSLCGHVYARLSKLKTHIMKHTGERPYKCPVSGCKWGFTIPHKLKRHLERHLKTYDFKCDFPGCDKKFTTIYNLRTHAKVHNLPPKEFCTQEGCGAGFQNNKMLDKHLKEVHGITMSMREKKFLCPHPGCGKRFVSLSCISTHKRVHERDDLTCPFEGCEKVFSKNCRLQQHLLVHTGERPYKCQVEGCGWAFQSASKLKRHMNRHLNDRPFACTYEGCDKRFLRSEHLKGHLISHTGEKPFCCPVEGCSSRFSSKSSMYVHAKQHRKVEERAALANQSVKYYCPMELCNQAFDGKPELKTHIEEHYKLNPGLAASNILPENVIRTPNPVTTCAIPAVQPGQSLLLRPPAPAPTSSVAMPMVSTAGLPLVQSNAGGLISVPVVISPELSQLRQDFLNVKGLSLSAAMGGLNTLTKIPQTTLSSGNSSLLKKPTLQGQGSARTDAQVNQRLMERSVKRRQMLRAKATEMDGSDEQDVQMTPVSAAAAEERLVNPNEILTSQAITFRDPETGAILIQTQLLQDDPPDVFHEDDPSMAAHTVDYASLDGADLASILADTAGECSPMEESGGQFAGTTINLHDLE</sequence>
<keyword evidence="2" id="KW-0677">Repeat</keyword>
<dbReference type="FunFam" id="3.30.160.60:FF:000007">
    <property type="entry name" value="Basic krueppel-like factor 3"/>
    <property type="match status" value="1"/>
</dbReference>
<keyword evidence="10" id="KW-1185">Reference proteome</keyword>
<accession>R7T9R1</accession>
<feature type="domain" description="C2H2-type" evidence="7">
    <location>
        <begin position="414"/>
        <end position="443"/>
    </location>
</feature>
<feature type="domain" description="C2H2-type" evidence="7">
    <location>
        <begin position="284"/>
        <end position="313"/>
    </location>
</feature>
<dbReference type="GO" id="GO:0006357">
    <property type="term" value="P:regulation of transcription by RNA polymerase II"/>
    <property type="evidence" value="ECO:0007669"/>
    <property type="project" value="TreeGrafter"/>
</dbReference>
<dbReference type="AlphaFoldDB" id="R7T9R1"/>
<evidence type="ECO:0000256" key="1">
    <source>
        <dbReference type="ARBA" id="ARBA00022723"/>
    </source>
</evidence>
<dbReference type="GO" id="GO:0005634">
    <property type="term" value="C:nucleus"/>
    <property type="evidence" value="ECO:0007669"/>
    <property type="project" value="TreeGrafter"/>
</dbReference>
<feature type="domain" description="C2H2-type" evidence="7">
    <location>
        <begin position="344"/>
        <end position="373"/>
    </location>
</feature>
<dbReference type="FunFam" id="3.30.160.60:FF:000125">
    <property type="entry name" value="Putative zinc finger protein 143"/>
    <property type="match status" value="2"/>
</dbReference>
<dbReference type="PROSITE" id="PS50157">
    <property type="entry name" value="ZINC_FINGER_C2H2_2"/>
    <property type="match status" value="8"/>
</dbReference>
<dbReference type="PANTHER" id="PTHR46179:SF26">
    <property type="entry name" value="ZINC FINGER PROTEIN 423 HOMOLOG"/>
    <property type="match status" value="1"/>
</dbReference>
<evidence type="ECO:0000256" key="6">
    <source>
        <dbReference type="SAM" id="MobiDB-lite"/>
    </source>
</evidence>
<dbReference type="SMART" id="SM00355">
    <property type="entry name" value="ZnF_C2H2"/>
    <property type="match status" value="10"/>
</dbReference>
<reference evidence="10" key="1">
    <citation type="submission" date="2012-12" db="EMBL/GenBank/DDBJ databases">
        <authorList>
            <person name="Hellsten U."/>
            <person name="Grimwood J."/>
            <person name="Chapman J.A."/>
            <person name="Shapiro H."/>
            <person name="Aerts A."/>
            <person name="Otillar R.P."/>
            <person name="Terry A.Y."/>
            <person name="Boore J.L."/>
            <person name="Simakov O."/>
            <person name="Marletaz F."/>
            <person name="Cho S.-J."/>
            <person name="Edsinger-Gonzales E."/>
            <person name="Havlak P."/>
            <person name="Kuo D.-H."/>
            <person name="Larsson T."/>
            <person name="Lv J."/>
            <person name="Arendt D."/>
            <person name="Savage R."/>
            <person name="Osoegawa K."/>
            <person name="de Jong P."/>
            <person name="Lindberg D.R."/>
            <person name="Seaver E.C."/>
            <person name="Weisblat D.A."/>
            <person name="Putnam N.H."/>
            <person name="Grigoriev I.V."/>
            <person name="Rokhsar D.S."/>
        </authorList>
    </citation>
    <scope>NUCLEOTIDE SEQUENCE</scope>
    <source>
        <strain evidence="10">I ESC-2004</strain>
    </source>
</reference>
<feature type="domain" description="C2H2-type" evidence="7">
    <location>
        <begin position="374"/>
        <end position="403"/>
    </location>
</feature>